<evidence type="ECO:0000256" key="1">
    <source>
        <dbReference type="ARBA" id="ARBA00022574"/>
    </source>
</evidence>
<evidence type="ECO:0000256" key="2">
    <source>
        <dbReference type="ARBA" id="ARBA00022737"/>
    </source>
</evidence>
<dbReference type="PANTHER" id="PTHR14221:SF0">
    <property type="entry name" value="WD REPEAT-CONTAINING PROTEIN 44"/>
    <property type="match status" value="1"/>
</dbReference>
<dbReference type="Gene3D" id="2.130.10.10">
    <property type="entry name" value="YVTN repeat-like/Quinoprotein amine dehydrogenase"/>
    <property type="match status" value="1"/>
</dbReference>
<dbReference type="PROSITE" id="PS50294">
    <property type="entry name" value="WD_REPEATS_REGION"/>
    <property type="match status" value="1"/>
</dbReference>
<dbReference type="SMART" id="SM00320">
    <property type="entry name" value="WD40"/>
    <property type="match status" value="4"/>
</dbReference>
<keyword evidence="1 3" id="KW-0853">WD repeat</keyword>
<name>A0A061SIM7_9CHLO</name>
<keyword evidence="2" id="KW-0677">Repeat</keyword>
<gene>
    <name evidence="4" type="ORF">TSPGSL018_4935</name>
</gene>
<protein>
    <submittedName>
        <fullName evidence="4">Wd repeat-containing protein 44</fullName>
    </submittedName>
</protein>
<dbReference type="AlphaFoldDB" id="A0A061SIM7"/>
<dbReference type="InterPro" id="IPR036322">
    <property type="entry name" value="WD40_repeat_dom_sf"/>
</dbReference>
<dbReference type="EMBL" id="GBEZ01002271">
    <property type="protein sequence ID" value="JAC82765.1"/>
    <property type="molecule type" value="Transcribed_RNA"/>
</dbReference>
<dbReference type="PANTHER" id="PTHR14221">
    <property type="entry name" value="WD REPEAT DOMAIN 44"/>
    <property type="match status" value="1"/>
</dbReference>
<sequence>MDRTVRMWHISVDGECLRVFRHTEFVTVVEFHPLNEMLFISGSIDGKVRLWDIPNVRVTDFADCSEMVTAAAFSPGGDKVVVGTLEGKCRFYNFSSRFSYEAQIDVGNRKTRSRKITGFQFVPGEPEKVLISSNDSRLRLYDLNEYQQRCKYKGHTNRSSQIRASFSKDGRYIICGSDHGYVYLWPTANPVIPAVNPSYTGFRKDKNQSYECFQLQEDIVTVALFGPESLRRHLSPSLSVASPPTRAASALLPSAWQWSPERGVLRVGNHSDSKQNEAREQDSAAAVPALREVLVAAGNEGSIKIFENTAPARWL</sequence>
<dbReference type="Pfam" id="PF00400">
    <property type="entry name" value="WD40"/>
    <property type="match status" value="2"/>
</dbReference>
<dbReference type="InterPro" id="IPR001680">
    <property type="entry name" value="WD40_rpt"/>
</dbReference>
<dbReference type="SUPFAM" id="SSF50978">
    <property type="entry name" value="WD40 repeat-like"/>
    <property type="match status" value="1"/>
</dbReference>
<feature type="repeat" description="WD" evidence="3">
    <location>
        <begin position="19"/>
        <end position="53"/>
    </location>
</feature>
<accession>A0A061SIM7</accession>
<reference evidence="4" key="1">
    <citation type="submission" date="2014-05" db="EMBL/GenBank/DDBJ databases">
        <title>The transcriptome of the halophilic microalga Tetraselmis sp. GSL018 isolated from the Great Salt Lake, Utah.</title>
        <authorList>
            <person name="Jinkerson R.E."/>
            <person name="D'Adamo S."/>
            <person name="Posewitz M.C."/>
        </authorList>
    </citation>
    <scope>NUCLEOTIDE SEQUENCE</scope>
    <source>
        <strain evidence="4">GSL018</strain>
    </source>
</reference>
<dbReference type="InterPro" id="IPR040324">
    <property type="entry name" value="WDR44/Dgr2"/>
</dbReference>
<evidence type="ECO:0000256" key="3">
    <source>
        <dbReference type="PROSITE-ProRule" id="PRU00221"/>
    </source>
</evidence>
<evidence type="ECO:0000313" key="4">
    <source>
        <dbReference type="EMBL" id="JAC82765.1"/>
    </source>
</evidence>
<organism evidence="4">
    <name type="scientific">Tetraselmis sp. GSL018</name>
    <dbReference type="NCBI Taxonomy" id="582737"/>
    <lineage>
        <taxon>Eukaryota</taxon>
        <taxon>Viridiplantae</taxon>
        <taxon>Chlorophyta</taxon>
        <taxon>core chlorophytes</taxon>
        <taxon>Chlorodendrophyceae</taxon>
        <taxon>Chlorodendrales</taxon>
        <taxon>Chlorodendraceae</taxon>
        <taxon>Tetraselmis</taxon>
    </lineage>
</organism>
<proteinExistence type="predicted"/>
<dbReference type="PROSITE" id="PS50082">
    <property type="entry name" value="WD_REPEATS_2"/>
    <property type="match status" value="1"/>
</dbReference>
<dbReference type="InterPro" id="IPR015943">
    <property type="entry name" value="WD40/YVTN_repeat-like_dom_sf"/>
</dbReference>